<proteinExistence type="predicted"/>
<evidence type="ECO:0000313" key="3">
    <source>
        <dbReference type="Proteomes" id="UP001145050"/>
    </source>
</evidence>
<evidence type="ECO:0000313" key="2">
    <source>
        <dbReference type="EMBL" id="MDC3425439.1"/>
    </source>
</evidence>
<dbReference type="PIRSF" id="PIRSF012526">
    <property type="entry name" value="CYTH_UCP012526"/>
    <property type="match status" value="1"/>
</dbReference>
<dbReference type="Pfam" id="PF01928">
    <property type="entry name" value="CYTH"/>
    <property type="match status" value="1"/>
</dbReference>
<feature type="domain" description="CYTH" evidence="1">
    <location>
        <begin position="4"/>
        <end position="192"/>
    </location>
</feature>
<dbReference type="RefSeq" id="WP_272437250.1">
    <property type="nucleotide sequence ID" value="NZ_JAMQKB010000015.1"/>
</dbReference>
<dbReference type="InterPro" id="IPR023577">
    <property type="entry name" value="CYTH_domain"/>
</dbReference>
<dbReference type="PROSITE" id="PS51707">
    <property type="entry name" value="CYTH"/>
    <property type="match status" value="1"/>
</dbReference>
<dbReference type="InterPro" id="IPR009195">
    <property type="entry name" value="Uncharacterised_YjbK"/>
</dbReference>
<dbReference type="Gene3D" id="2.40.320.10">
    <property type="entry name" value="Hypothetical Protein Pfu-838710-001"/>
    <property type="match status" value="1"/>
</dbReference>
<dbReference type="InterPro" id="IPR033469">
    <property type="entry name" value="CYTH-like_dom_sf"/>
</dbReference>
<reference evidence="2" key="1">
    <citation type="submission" date="2022-06" db="EMBL/GenBank/DDBJ databases">
        <title>Aquibacillus sp. a new bacterium isolated from soil saline samples.</title>
        <authorList>
            <person name="Galisteo C."/>
            <person name="De La Haba R."/>
            <person name="Sanchez-Porro C."/>
            <person name="Ventosa A."/>
        </authorList>
    </citation>
    <scope>NUCLEOTIDE SEQUENCE</scope>
    <source>
        <strain evidence="2">3ASR75-11</strain>
    </source>
</reference>
<sequence>MSQEIEIEYKQLLTKEEYERIHERFSFTTVPSQLQTNYYFETRDFQLKRVGAALRIREKNSTWKLTLKEQHHKGLLETHDTLTEKEAMSWISGKILPKQNVTKQLKKLEVSNDQLVYWGSLVTKRKELAVGQVLLVLDVSKYNGRKDFELEIEAKTKAAGETFFNELIAMEHISPTPTMNKIQRFFNTLPNK</sequence>
<organism evidence="2 3">
    <name type="scientific">Terrihalobacillus insolitus</name>
    <dbReference type="NCBI Taxonomy" id="2950438"/>
    <lineage>
        <taxon>Bacteria</taxon>
        <taxon>Bacillati</taxon>
        <taxon>Bacillota</taxon>
        <taxon>Bacilli</taxon>
        <taxon>Bacillales</taxon>
        <taxon>Bacillaceae</taxon>
        <taxon>Terrihalobacillus</taxon>
    </lineage>
</organism>
<dbReference type="CDD" id="cd07762">
    <property type="entry name" value="CYTH-like_Pase_1"/>
    <property type="match status" value="1"/>
</dbReference>
<dbReference type="SUPFAM" id="SSF55154">
    <property type="entry name" value="CYTH-like phosphatases"/>
    <property type="match status" value="1"/>
</dbReference>
<dbReference type="SMART" id="SM01118">
    <property type="entry name" value="CYTH"/>
    <property type="match status" value="1"/>
</dbReference>
<accession>A0A9X4AN35</accession>
<dbReference type="EMBL" id="JAMQKB010000015">
    <property type="protein sequence ID" value="MDC3425439.1"/>
    <property type="molecule type" value="Genomic_DNA"/>
</dbReference>
<gene>
    <name evidence="2" type="ORF">NC797_13105</name>
</gene>
<dbReference type="Proteomes" id="UP001145050">
    <property type="component" value="Unassembled WGS sequence"/>
</dbReference>
<protein>
    <submittedName>
        <fullName evidence="2">CYTH domain-containing protein</fullName>
    </submittedName>
</protein>
<evidence type="ECO:0000259" key="1">
    <source>
        <dbReference type="PROSITE" id="PS51707"/>
    </source>
</evidence>
<keyword evidence="3" id="KW-1185">Reference proteome</keyword>
<comment type="caution">
    <text evidence="2">The sequence shown here is derived from an EMBL/GenBank/DDBJ whole genome shotgun (WGS) entry which is preliminary data.</text>
</comment>
<name>A0A9X4AN35_9BACI</name>
<dbReference type="AlphaFoldDB" id="A0A9X4AN35"/>